<dbReference type="SMART" id="SM00986">
    <property type="entry name" value="UDG"/>
    <property type="match status" value="1"/>
</dbReference>
<evidence type="ECO:0000256" key="9">
    <source>
        <dbReference type="HAMAP-Rule" id="MF_00148"/>
    </source>
</evidence>
<dbReference type="NCBIfam" id="NF003592">
    <property type="entry name" value="PRK05254.1-5"/>
    <property type="match status" value="1"/>
</dbReference>
<evidence type="ECO:0000256" key="2">
    <source>
        <dbReference type="ARBA" id="ARBA00002631"/>
    </source>
</evidence>
<evidence type="ECO:0000256" key="5">
    <source>
        <dbReference type="ARBA" id="ARBA00018429"/>
    </source>
</evidence>
<protein>
    <recommendedName>
        <fullName evidence="5 9">Uracil-DNA glycosylase</fullName>
        <shortName evidence="9">UDG</shortName>
        <ecNumber evidence="4 9">3.2.2.27</ecNumber>
    </recommendedName>
</protein>
<dbReference type="Gene3D" id="3.40.470.10">
    <property type="entry name" value="Uracil-DNA glycosylase-like domain"/>
    <property type="match status" value="1"/>
</dbReference>
<dbReference type="NCBIfam" id="TIGR00628">
    <property type="entry name" value="ung"/>
    <property type="match status" value="1"/>
</dbReference>
<keyword evidence="7 9" id="KW-0378">Hydrolase</keyword>
<dbReference type="PANTHER" id="PTHR11264">
    <property type="entry name" value="URACIL-DNA GLYCOSYLASE"/>
    <property type="match status" value="1"/>
</dbReference>
<evidence type="ECO:0000256" key="7">
    <source>
        <dbReference type="ARBA" id="ARBA00022801"/>
    </source>
</evidence>
<organism evidence="13 14">
    <name type="scientific">SAR92 bacterium BACL26 MAG-121220-bin70</name>
    <dbReference type="NCBI Taxonomy" id="1655626"/>
    <lineage>
        <taxon>Bacteria</taxon>
        <taxon>Pseudomonadati</taxon>
        <taxon>Pseudomonadota</taxon>
        <taxon>Gammaproteobacteria</taxon>
        <taxon>Cellvibrionales</taxon>
        <taxon>Porticoccaceae</taxon>
        <taxon>SAR92 clade</taxon>
    </lineage>
</organism>
<dbReference type="EC" id="3.2.2.27" evidence="4 9"/>
<evidence type="ECO:0000256" key="6">
    <source>
        <dbReference type="ARBA" id="ARBA00022763"/>
    </source>
</evidence>
<dbReference type="EMBL" id="LICA01000547">
    <property type="protein sequence ID" value="KRO91298.1"/>
    <property type="molecule type" value="Genomic_DNA"/>
</dbReference>
<dbReference type="FunFam" id="3.40.470.10:FF:000001">
    <property type="entry name" value="Uracil-DNA glycosylase"/>
    <property type="match status" value="1"/>
</dbReference>
<accession>A0A0R2U088</accession>
<dbReference type="GO" id="GO:0004844">
    <property type="term" value="F:uracil DNA N-glycosylase activity"/>
    <property type="evidence" value="ECO:0007669"/>
    <property type="project" value="UniProtKB-UniRule"/>
</dbReference>
<evidence type="ECO:0000259" key="12">
    <source>
        <dbReference type="SMART" id="SM00986"/>
    </source>
</evidence>
<evidence type="ECO:0000256" key="3">
    <source>
        <dbReference type="ARBA" id="ARBA00008184"/>
    </source>
</evidence>
<dbReference type="HAMAP" id="MF_00148">
    <property type="entry name" value="UDG"/>
    <property type="match status" value="1"/>
</dbReference>
<reference evidence="13 14" key="1">
    <citation type="submission" date="2015-10" db="EMBL/GenBank/DDBJ databases">
        <title>Metagenome-Assembled Genomes uncover a global brackish microbiome.</title>
        <authorList>
            <person name="Hugerth L.W."/>
            <person name="Larsson J."/>
            <person name="Alneberg J."/>
            <person name="Lindh M.V."/>
            <person name="Legrand C."/>
            <person name="Pinhassi J."/>
            <person name="Andersson A.F."/>
        </authorList>
    </citation>
    <scope>NUCLEOTIDE SEQUENCE [LARGE SCALE GENOMIC DNA]</scope>
    <source>
        <strain evidence="13">BACL26 MAG-121220-bin70</strain>
    </source>
</reference>
<dbReference type="PANTHER" id="PTHR11264:SF0">
    <property type="entry name" value="URACIL-DNA GLYCOSYLASE"/>
    <property type="match status" value="1"/>
</dbReference>
<dbReference type="InterPro" id="IPR005122">
    <property type="entry name" value="Uracil-DNA_glycosylase-like"/>
</dbReference>
<evidence type="ECO:0000256" key="4">
    <source>
        <dbReference type="ARBA" id="ARBA00012030"/>
    </source>
</evidence>
<dbReference type="SUPFAM" id="SSF52141">
    <property type="entry name" value="Uracil-DNA glycosylase-like"/>
    <property type="match status" value="1"/>
</dbReference>
<dbReference type="InterPro" id="IPR018085">
    <property type="entry name" value="Ura-DNA_Glyclase_AS"/>
</dbReference>
<dbReference type="InterPro" id="IPR002043">
    <property type="entry name" value="UDG_fam1"/>
</dbReference>
<feature type="active site" description="Proton acceptor" evidence="9 10">
    <location>
        <position position="55"/>
    </location>
</feature>
<dbReference type="PROSITE" id="PS00130">
    <property type="entry name" value="U_DNA_GLYCOSYLASE"/>
    <property type="match status" value="1"/>
</dbReference>
<feature type="domain" description="Uracil-DNA glycosylase-like" evidence="12">
    <location>
        <begin position="40"/>
        <end position="200"/>
    </location>
</feature>
<proteinExistence type="inferred from homology"/>
<sequence length="226" mass="24886">MLESELDKDYLADLSDFLLQAKALNKVVYPPSEMVFAAFKHTNVDDLKVVILGQDPYHGAGQANGLCFSVAAGNKIPPSLRNIFKELYTDLGIIPASHGCLQSWAQQGVLLLNSVMTVEEGNAGAHAKRGWERFTDQIIRLVSEQTGGVVFMLWGSYAQEKANLIDASRHLILQSAHPSPFSAYRGFFGSKHFSLANDYLMGSGVECIDWQLPAQQDVRGQITLEL</sequence>
<keyword evidence="8 9" id="KW-0234">DNA repair</keyword>
<dbReference type="CDD" id="cd10027">
    <property type="entry name" value="UDG-F1-like"/>
    <property type="match status" value="1"/>
</dbReference>
<comment type="catalytic activity">
    <reaction evidence="1 9 11">
        <text>Hydrolyzes single-stranded DNA or mismatched double-stranded DNA and polynucleotides, releasing free uracil.</text>
        <dbReference type="EC" id="3.2.2.27"/>
    </reaction>
</comment>
<dbReference type="InterPro" id="IPR036895">
    <property type="entry name" value="Uracil-DNA_glycosylase-like_sf"/>
</dbReference>
<comment type="caution">
    <text evidence="13">The sequence shown here is derived from an EMBL/GenBank/DDBJ whole genome shotgun (WGS) entry which is preliminary data.</text>
</comment>
<dbReference type="NCBIfam" id="NF003588">
    <property type="entry name" value="PRK05254.1-1"/>
    <property type="match status" value="1"/>
</dbReference>
<comment type="function">
    <text evidence="2 9 11">Excises uracil residues from the DNA which can arise as a result of misincorporation of dUMP residues by DNA polymerase or due to deamination of cytosine.</text>
</comment>
<dbReference type="AlphaFoldDB" id="A0A0R2U088"/>
<keyword evidence="9" id="KW-0963">Cytoplasm</keyword>
<name>A0A0R2U088_9GAMM</name>
<evidence type="ECO:0000313" key="13">
    <source>
        <dbReference type="EMBL" id="KRO91298.1"/>
    </source>
</evidence>
<comment type="similarity">
    <text evidence="3 9 11">Belongs to the uracil-DNA glycosylase (UDG) superfamily. UNG family.</text>
</comment>
<dbReference type="NCBIfam" id="NF003591">
    <property type="entry name" value="PRK05254.1-4"/>
    <property type="match status" value="1"/>
</dbReference>
<dbReference type="Proteomes" id="UP000051213">
    <property type="component" value="Unassembled WGS sequence"/>
</dbReference>
<evidence type="ECO:0000313" key="14">
    <source>
        <dbReference type="Proteomes" id="UP000051213"/>
    </source>
</evidence>
<comment type="subcellular location">
    <subcellularLocation>
        <location evidence="9">Cytoplasm</location>
    </subcellularLocation>
</comment>
<evidence type="ECO:0000256" key="11">
    <source>
        <dbReference type="RuleBase" id="RU003780"/>
    </source>
</evidence>
<evidence type="ECO:0000256" key="8">
    <source>
        <dbReference type="ARBA" id="ARBA00023204"/>
    </source>
</evidence>
<dbReference type="SMART" id="SM00987">
    <property type="entry name" value="UreE_C"/>
    <property type="match status" value="1"/>
</dbReference>
<dbReference type="GO" id="GO:0005737">
    <property type="term" value="C:cytoplasm"/>
    <property type="evidence" value="ECO:0007669"/>
    <property type="project" value="UniProtKB-SubCell"/>
</dbReference>
<evidence type="ECO:0000256" key="10">
    <source>
        <dbReference type="PROSITE-ProRule" id="PRU10072"/>
    </source>
</evidence>
<gene>
    <name evidence="9" type="primary">ung</name>
    <name evidence="13" type="ORF">ABS24_07840</name>
</gene>
<keyword evidence="6 9" id="KW-0227">DNA damage</keyword>
<dbReference type="GO" id="GO:0097510">
    <property type="term" value="P:base-excision repair, AP site formation via deaminated base removal"/>
    <property type="evidence" value="ECO:0007669"/>
    <property type="project" value="TreeGrafter"/>
</dbReference>
<evidence type="ECO:0000256" key="1">
    <source>
        <dbReference type="ARBA" id="ARBA00001400"/>
    </source>
</evidence>
<dbReference type="NCBIfam" id="NF003589">
    <property type="entry name" value="PRK05254.1-2"/>
    <property type="match status" value="1"/>
</dbReference>
<dbReference type="Pfam" id="PF03167">
    <property type="entry name" value="UDG"/>
    <property type="match status" value="1"/>
</dbReference>